<keyword evidence="3" id="KW-1185">Reference proteome</keyword>
<proteinExistence type="predicted"/>
<evidence type="ECO:0000259" key="1">
    <source>
        <dbReference type="Pfam" id="PF13472"/>
    </source>
</evidence>
<dbReference type="Proteomes" id="UP000181976">
    <property type="component" value="Unassembled WGS sequence"/>
</dbReference>
<organism evidence="2 3">
    <name type="scientific">Thermophagus xiamenensis</name>
    <dbReference type="NCBI Taxonomy" id="385682"/>
    <lineage>
        <taxon>Bacteria</taxon>
        <taxon>Pseudomonadati</taxon>
        <taxon>Bacteroidota</taxon>
        <taxon>Bacteroidia</taxon>
        <taxon>Marinilabiliales</taxon>
        <taxon>Marinilabiliaceae</taxon>
        <taxon>Thermophagus</taxon>
    </lineage>
</organism>
<feature type="domain" description="SGNH hydrolase-type esterase" evidence="1">
    <location>
        <begin position="61"/>
        <end position="222"/>
    </location>
</feature>
<dbReference type="STRING" id="385682.SAMN05444380_101185"/>
<dbReference type="InParanoid" id="A0A1I1USE3"/>
<dbReference type="Pfam" id="PF13472">
    <property type="entry name" value="Lipase_GDSL_2"/>
    <property type="match status" value="1"/>
</dbReference>
<dbReference type="PANTHER" id="PTHR30383">
    <property type="entry name" value="THIOESTERASE 1/PROTEASE 1/LYSOPHOSPHOLIPASE L1"/>
    <property type="match status" value="1"/>
</dbReference>
<dbReference type="EMBL" id="FONA01000001">
    <property type="protein sequence ID" value="SFD73696.1"/>
    <property type="molecule type" value="Genomic_DNA"/>
</dbReference>
<dbReference type="Gene3D" id="3.40.50.1110">
    <property type="entry name" value="SGNH hydrolase"/>
    <property type="match status" value="1"/>
</dbReference>
<protein>
    <submittedName>
        <fullName evidence="2">Lysophospholipase L1</fullName>
    </submittedName>
</protein>
<dbReference type="GO" id="GO:0016788">
    <property type="term" value="F:hydrolase activity, acting on ester bonds"/>
    <property type="evidence" value="ECO:0007669"/>
    <property type="project" value="UniProtKB-ARBA"/>
</dbReference>
<dbReference type="eggNOG" id="COG2755">
    <property type="taxonomic scope" value="Bacteria"/>
</dbReference>
<evidence type="ECO:0000313" key="3">
    <source>
        <dbReference type="Proteomes" id="UP000181976"/>
    </source>
</evidence>
<dbReference type="InterPro" id="IPR013830">
    <property type="entry name" value="SGNH_hydro"/>
</dbReference>
<accession>A0A1I1USE3</accession>
<dbReference type="AlphaFoldDB" id="A0A1I1USE3"/>
<gene>
    <name evidence="2" type="ORF">SAMN05444380_101185</name>
</gene>
<reference evidence="2 3" key="1">
    <citation type="submission" date="2016-10" db="EMBL/GenBank/DDBJ databases">
        <authorList>
            <person name="de Groot N.N."/>
        </authorList>
    </citation>
    <scope>NUCLEOTIDE SEQUENCE [LARGE SCALE GENOMIC DNA]</scope>
    <source>
        <strain evidence="2 3">DSM 19012</strain>
    </source>
</reference>
<dbReference type="OrthoDB" id="9805821at2"/>
<dbReference type="RefSeq" id="WP_010526910.1">
    <property type="nucleotide sequence ID" value="NZ_AFSL01000023.1"/>
</dbReference>
<sequence length="234" mass="26880">MVSFLEKRLIGKWLLLPFLLINSGVLLGQESKIDTSYANNYYLNKRALHETVKVRPWNVVFLGNSITERGLWSEWFPSIPVLNRGIGGDNCWGVYARLDSILAGKPSMIILMIGINDLGRGIPVNLILDKYEQIIQKIKDVSPRTRLVLQTVLPINEAIIWYDYMKGKTPKINELNIGIRKLGAEYKLTVVDLHELFSKENDQLPENMCVDGLHLNEKGYQVWVDYFKTNIFNK</sequence>
<dbReference type="InterPro" id="IPR051532">
    <property type="entry name" value="Ester_Hydrolysis_Enzymes"/>
</dbReference>
<name>A0A1I1USE3_9BACT</name>
<dbReference type="SUPFAM" id="SSF52266">
    <property type="entry name" value="SGNH hydrolase"/>
    <property type="match status" value="1"/>
</dbReference>
<dbReference type="InterPro" id="IPR036514">
    <property type="entry name" value="SGNH_hydro_sf"/>
</dbReference>
<evidence type="ECO:0000313" key="2">
    <source>
        <dbReference type="EMBL" id="SFD73696.1"/>
    </source>
</evidence>